<keyword evidence="4 10" id="KW-0812">Transmembrane</keyword>
<dbReference type="OrthoDB" id="4045at2"/>
<evidence type="ECO:0000256" key="6">
    <source>
        <dbReference type="ARBA" id="ARBA00022989"/>
    </source>
</evidence>
<dbReference type="EMBL" id="SMAO01000001">
    <property type="protein sequence ID" value="TCT24035.1"/>
    <property type="molecule type" value="Genomic_DNA"/>
</dbReference>
<dbReference type="InterPro" id="IPR050790">
    <property type="entry name" value="ExbB/TolQ_transport"/>
</dbReference>
<feature type="transmembrane region" description="Helical" evidence="10">
    <location>
        <begin position="169"/>
        <end position="190"/>
    </location>
</feature>
<keyword evidence="5 8" id="KW-0653">Protein transport</keyword>
<evidence type="ECO:0000256" key="1">
    <source>
        <dbReference type="ARBA" id="ARBA00004651"/>
    </source>
</evidence>
<dbReference type="Proteomes" id="UP000295717">
    <property type="component" value="Unassembled WGS sequence"/>
</dbReference>
<evidence type="ECO:0000256" key="8">
    <source>
        <dbReference type="RuleBase" id="RU004057"/>
    </source>
</evidence>
<evidence type="ECO:0000256" key="5">
    <source>
        <dbReference type="ARBA" id="ARBA00022927"/>
    </source>
</evidence>
<feature type="transmembrane region" description="Helical" evidence="10">
    <location>
        <begin position="68"/>
        <end position="88"/>
    </location>
</feature>
<accession>A0A4R3N4V6</accession>
<evidence type="ECO:0000256" key="4">
    <source>
        <dbReference type="ARBA" id="ARBA00022692"/>
    </source>
</evidence>
<proteinExistence type="inferred from homology"/>
<evidence type="ECO:0000313" key="13">
    <source>
        <dbReference type="Proteomes" id="UP000295717"/>
    </source>
</evidence>
<feature type="domain" description="MotA/TolQ/ExbB proton channel" evidence="11">
    <location>
        <begin position="137"/>
        <end position="248"/>
    </location>
</feature>
<keyword evidence="6 10" id="KW-1133">Transmembrane helix</keyword>
<keyword evidence="2 8" id="KW-0813">Transport</keyword>
<dbReference type="InterPro" id="IPR002898">
    <property type="entry name" value="MotA_ExbB_proton_chnl"/>
</dbReference>
<dbReference type="GO" id="GO:0017038">
    <property type="term" value="P:protein import"/>
    <property type="evidence" value="ECO:0007669"/>
    <property type="project" value="TreeGrafter"/>
</dbReference>
<feature type="region of interest" description="Disordered" evidence="9">
    <location>
        <begin position="1"/>
        <end position="35"/>
    </location>
</feature>
<keyword evidence="7 10" id="KW-0472">Membrane</keyword>
<dbReference type="AlphaFoldDB" id="A0A4R3N4V6"/>
<sequence length="280" mass="29757">MPDPVSNVAPPAAEPIMPTASPLPSEGPVGAAPIPAPATDLLPADAPADWLTTAQTQIGAFVDAGGPVVVVLALLSTVALAIVLLKLWQFRQLRLDQREPVETALRHWRQHDARSAHALVAGSPQPVAQLVHLALDGLEQPRVDLAILREELARVASARMEQLRSYLRALEIIGTLSPLLGLLGTVLGMIEAFRQLQTAGARVDPALLSGGIWEALLTTAVGLTVAIPVVLAHTWLERRVDRCGHRMEDAVTQVFTRDLSPPGRQQSPRKAAAPGVGYAA</sequence>
<organism evidence="12 13">
    <name type="scientific">Thiobaca trueperi</name>
    <dbReference type="NCBI Taxonomy" id="127458"/>
    <lineage>
        <taxon>Bacteria</taxon>
        <taxon>Pseudomonadati</taxon>
        <taxon>Pseudomonadota</taxon>
        <taxon>Gammaproteobacteria</taxon>
        <taxon>Chromatiales</taxon>
        <taxon>Chromatiaceae</taxon>
        <taxon>Thiobaca</taxon>
    </lineage>
</organism>
<reference evidence="12 13" key="1">
    <citation type="submission" date="2019-03" db="EMBL/GenBank/DDBJ databases">
        <title>Genomic Encyclopedia of Type Strains, Phase IV (KMG-IV): sequencing the most valuable type-strain genomes for metagenomic binning, comparative biology and taxonomic classification.</title>
        <authorList>
            <person name="Goeker M."/>
        </authorList>
    </citation>
    <scope>NUCLEOTIDE SEQUENCE [LARGE SCALE GENOMIC DNA]</scope>
    <source>
        <strain evidence="12 13">DSM 13587</strain>
    </source>
</reference>
<dbReference type="RefSeq" id="WP_132975118.1">
    <property type="nucleotide sequence ID" value="NZ_SMAO01000001.1"/>
</dbReference>
<evidence type="ECO:0000256" key="9">
    <source>
        <dbReference type="SAM" id="MobiDB-lite"/>
    </source>
</evidence>
<evidence type="ECO:0000256" key="10">
    <source>
        <dbReference type="SAM" id="Phobius"/>
    </source>
</evidence>
<keyword evidence="3" id="KW-1003">Cell membrane</keyword>
<evidence type="ECO:0000256" key="2">
    <source>
        <dbReference type="ARBA" id="ARBA00022448"/>
    </source>
</evidence>
<dbReference type="GO" id="GO:0005886">
    <property type="term" value="C:plasma membrane"/>
    <property type="evidence" value="ECO:0007669"/>
    <property type="project" value="UniProtKB-SubCell"/>
</dbReference>
<evidence type="ECO:0000259" key="11">
    <source>
        <dbReference type="Pfam" id="PF01618"/>
    </source>
</evidence>
<comment type="similarity">
    <text evidence="8">Belongs to the exbB/tolQ family.</text>
</comment>
<feature type="transmembrane region" description="Helical" evidence="10">
    <location>
        <begin position="210"/>
        <end position="236"/>
    </location>
</feature>
<evidence type="ECO:0000256" key="7">
    <source>
        <dbReference type="ARBA" id="ARBA00023136"/>
    </source>
</evidence>
<protein>
    <submittedName>
        <fullName evidence="12">Outer membrane transport energization protein ExbB</fullName>
    </submittedName>
</protein>
<evidence type="ECO:0000256" key="3">
    <source>
        <dbReference type="ARBA" id="ARBA00022475"/>
    </source>
</evidence>
<dbReference type="PANTHER" id="PTHR30625">
    <property type="entry name" value="PROTEIN TOLQ"/>
    <property type="match status" value="1"/>
</dbReference>
<comment type="caution">
    <text evidence="12">The sequence shown here is derived from an EMBL/GenBank/DDBJ whole genome shotgun (WGS) entry which is preliminary data.</text>
</comment>
<dbReference type="Pfam" id="PF01618">
    <property type="entry name" value="MotA_ExbB"/>
    <property type="match status" value="1"/>
</dbReference>
<dbReference type="PANTHER" id="PTHR30625:SF15">
    <property type="entry name" value="BIOPOLYMER TRANSPORT PROTEIN EXBB"/>
    <property type="match status" value="1"/>
</dbReference>
<comment type="subcellular location">
    <subcellularLocation>
        <location evidence="1">Cell membrane</location>
        <topology evidence="1">Multi-pass membrane protein</topology>
    </subcellularLocation>
    <subcellularLocation>
        <location evidence="8">Membrane</location>
        <topology evidence="8">Multi-pass membrane protein</topology>
    </subcellularLocation>
</comment>
<evidence type="ECO:0000313" key="12">
    <source>
        <dbReference type="EMBL" id="TCT24035.1"/>
    </source>
</evidence>
<keyword evidence="13" id="KW-1185">Reference proteome</keyword>
<feature type="region of interest" description="Disordered" evidence="9">
    <location>
        <begin position="257"/>
        <end position="280"/>
    </location>
</feature>
<gene>
    <name evidence="12" type="ORF">EDC35_101353</name>
</gene>
<name>A0A4R3N4V6_9GAMM</name>